<dbReference type="EMBL" id="ANMO01000148">
    <property type="protein sequence ID" value="EMB15934.1"/>
    <property type="molecule type" value="Genomic_DNA"/>
</dbReference>
<dbReference type="PATRIC" id="fig|1263867.3.peg.3558"/>
<protein>
    <submittedName>
        <fullName evidence="1">Uncharacterized protein</fullName>
    </submittedName>
</protein>
<dbReference type="AlphaFoldDB" id="M2B128"/>
<name>M2B128_9BACT</name>
<reference evidence="1" key="2">
    <citation type="journal article" date="2013" name="Mar. Genomics">
        <title>Expression of sulfatases in Rhodopirellula baltica and the diversity of sulfatases in the genus Rhodopirellula.</title>
        <authorList>
            <person name="Wegner C.E."/>
            <person name="Richter-Heitmann T."/>
            <person name="Klindworth A."/>
            <person name="Klockow C."/>
            <person name="Richter M."/>
            <person name="Achstetter T."/>
            <person name="Glockner F.O."/>
            <person name="Harder J."/>
        </authorList>
    </citation>
    <scope>NUCLEOTIDE SEQUENCE [LARGE SCALE GENOMIC DNA]</scope>
    <source>
        <strain evidence="1">6C</strain>
    </source>
</reference>
<evidence type="ECO:0000313" key="2">
    <source>
        <dbReference type="Proteomes" id="UP000011529"/>
    </source>
</evidence>
<dbReference type="Proteomes" id="UP000011529">
    <property type="component" value="Unassembled WGS sequence"/>
</dbReference>
<sequence length="55" mass="5969">MGQTVAVQFRIGSWPSPGVLGQKLPSFSNPLNCLTTIETFGSDNRIDVDLPPIPR</sequence>
<accession>M2B128</accession>
<keyword evidence="2" id="KW-1185">Reference proteome</keyword>
<reference evidence="1" key="1">
    <citation type="submission" date="2012-11" db="EMBL/GenBank/DDBJ databases">
        <title>Permanent draft genomes of Rhodopirellula europaea strain SH398 and 6C.</title>
        <authorList>
            <person name="Richter M."/>
            <person name="Richter-Heitmann T."/>
            <person name="Frank C."/>
            <person name="Harder J."/>
            <person name="Glockner F.O."/>
        </authorList>
    </citation>
    <scope>NUCLEOTIDE SEQUENCE</scope>
    <source>
        <strain evidence="1">6C</strain>
    </source>
</reference>
<proteinExistence type="predicted"/>
<comment type="caution">
    <text evidence="1">The sequence shown here is derived from an EMBL/GenBank/DDBJ whole genome shotgun (WGS) entry which is preliminary data.</text>
</comment>
<organism evidence="1 2">
    <name type="scientific">Rhodopirellula europaea 6C</name>
    <dbReference type="NCBI Taxonomy" id="1263867"/>
    <lineage>
        <taxon>Bacteria</taxon>
        <taxon>Pseudomonadati</taxon>
        <taxon>Planctomycetota</taxon>
        <taxon>Planctomycetia</taxon>
        <taxon>Pirellulales</taxon>
        <taxon>Pirellulaceae</taxon>
        <taxon>Rhodopirellula</taxon>
    </lineage>
</organism>
<evidence type="ECO:0000313" key="1">
    <source>
        <dbReference type="EMBL" id="EMB15934.1"/>
    </source>
</evidence>
<gene>
    <name evidence="1" type="ORF">RE6C_03328</name>
</gene>